<dbReference type="EMBL" id="FNXF01000011">
    <property type="protein sequence ID" value="SEI01725.1"/>
    <property type="molecule type" value="Genomic_DNA"/>
</dbReference>
<keyword evidence="3" id="KW-1185">Reference proteome</keyword>
<organism evidence="2 3">
    <name type="scientific">Rheinheimera pacifica</name>
    <dbReference type="NCBI Taxonomy" id="173990"/>
    <lineage>
        <taxon>Bacteria</taxon>
        <taxon>Pseudomonadati</taxon>
        <taxon>Pseudomonadota</taxon>
        <taxon>Gammaproteobacteria</taxon>
        <taxon>Chromatiales</taxon>
        <taxon>Chromatiaceae</taxon>
        <taxon>Rheinheimera</taxon>
    </lineage>
</organism>
<dbReference type="RefSeq" id="WP_092794656.1">
    <property type="nucleotide sequence ID" value="NZ_FNXF01000011.1"/>
</dbReference>
<gene>
    <name evidence="2" type="ORF">SAMN05660691_02839</name>
</gene>
<keyword evidence="1" id="KW-0175">Coiled coil</keyword>
<feature type="coiled-coil region" evidence="1">
    <location>
        <begin position="255"/>
        <end position="282"/>
    </location>
</feature>
<accession>A0A1H6MSS9</accession>
<proteinExistence type="predicted"/>
<dbReference type="OrthoDB" id="4544211at2"/>
<evidence type="ECO:0000256" key="1">
    <source>
        <dbReference type="SAM" id="Coils"/>
    </source>
</evidence>
<dbReference type="AlphaFoldDB" id="A0A1H6MSS9"/>
<keyword evidence="2" id="KW-0418">Kinase</keyword>
<sequence length="283" mass="31336">MTDFAIHTAPFSVLVTNHSNKLTAALAELYPAELITNPNPQLIYDFCLHVQRKWAGWGRPFHVSSGDQHFRMTDSAQLVPVFEWGVNWCVASYQHQFLAIHAAVLERGGKALIMPAPPGSGKSTLCAVLMQEGWRLLSDEMCLVDLTSGAIVPYVRPVSLKNQSLALLQGRYPQAQIRQITSGTTKGTVGYMLPSTLSWSGMQQTATAAWVIFPQYNAAQQQLTLSKVSQADAFMHLANNSFNYAVLAEQGFHSLSRLTQQVDAYRLEYACIEQALSELNKLC</sequence>
<dbReference type="STRING" id="173990.SAMN05660691_02839"/>
<protein>
    <submittedName>
        <fullName evidence="2">Hpr(Ser) kinase/phosphatase</fullName>
    </submittedName>
</protein>
<dbReference type="InterPro" id="IPR027417">
    <property type="entry name" value="P-loop_NTPase"/>
</dbReference>
<dbReference type="Gene3D" id="3.40.50.300">
    <property type="entry name" value="P-loop containing nucleotide triphosphate hydrolases"/>
    <property type="match status" value="1"/>
</dbReference>
<dbReference type="SUPFAM" id="SSF53795">
    <property type="entry name" value="PEP carboxykinase-like"/>
    <property type="match status" value="1"/>
</dbReference>
<dbReference type="Proteomes" id="UP000199371">
    <property type="component" value="Unassembled WGS sequence"/>
</dbReference>
<dbReference type="NCBIfam" id="TIGR04352">
    <property type="entry name" value="HprK_rel_A"/>
    <property type="match status" value="1"/>
</dbReference>
<reference evidence="3" key="1">
    <citation type="submission" date="2016-10" db="EMBL/GenBank/DDBJ databases">
        <authorList>
            <person name="Varghese N."/>
            <person name="Submissions S."/>
        </authorList>
    </citation>
    <scope>NUCLEOTIDE SEQUENCE [LARGE SCALE GENOMIC DNA]</scope>
    <source>
        <strain evidence="3">DSM 17616</strain>
    </source>
</reference>
<evidence type="ECO:0000313" key="2">
    <source>
        <dbReference type="EMBL" id="SEI01725.1"/>
    </source>
</evidence>
<evidence type="ECO:0000313" key="3">
    <source>
        <dbReference type="Proteomes" id="UP000199371"/>
    </source>
</evidence>
<dbReference type="InterPro" id="IPR027600">
    <property type="entry name" value="HprK-rel_A"/>
</dbReference>
<keyword evidence="2" id="KW-0808">Transferase</keyword>
<dbReference type="GO" id="GO:0016301">
    <property type="term" value="F:kinase activity"/>
    <property type="evidence" value="ECO:0007669"/>
    <property type="project" value="UniProtKB-KW"/>
</dbReference>
<name>A0A1H6MSS9_9GAMM</name>